<sequence length="106" mass="12398">MKKSIFEMIIDRELESEIIYEDDLLIAIFDKFPHNKHHFLVIPKKKTENLKDADSKTISLAFNKAVELANLMRSQGKFEDFKVLVNNGPLAGQEIYHLHIHVIPYY</sequence>
<dbReference type="InterPro" id="IPR036265">
    <property type="entry name" value="HIT-like_sf"/>
</dbReference>
<dbReference type="EMBL" id="SNWN01000011">
    <property type="protein sequence ID" value="TDO20414.1"/>
    <property type="molecule type" value="Genomic_DNA"/>
</dbReference>
<proteinExistence type="predicted"/>
<dbReference type="PROSITE" id="PS00892">
    <property type="entry name" value="HIT_1"/>
    <property type="match status" value="1"/>
</dbReference>
<reference evidence="5 6" key="1">
    <citation type="submission" date="2019-03" db="EMBL/GenBank/DDBJ databases">
        <title>Genomic Encyclopedia of Archaeal and Bacterial Type Strains, Phase II (KMG-II): from individual species to whole genera.</title>
        <authorList>
            <person name="Goeker M."/>
        </authorList>
    </citation>
    <scope>NUCLEOTIDE SEQUENCE [LARGE SCALE GENOMIC DNA]</scope>
    <source>
        <strain evidence="5 6">ATCC 700618</strain>
    </source>
</reference>
<dbReference type="AlphaFoldDB" id="A0A4R6IEK5"/>
<dbReference type="PROSITE" id="PS51084">
    <property type="entry name" value="HIT_2"/>
    <property type="match status" value="1"/>
</dbReference>
<dbReference type="Proteomes" id="UP000295518">
    <property type="component" value="Unassembled WGS sequence"/>
</dbReference>
<evidence type="ECO:0000256" key="1">
    <source>
        <dbReference type="PIRSR" id="PIRSR601310-1"/>
    </source>
</evidence>
<dbReference type="SUPFAM" id="SSF54197">
    <property type="entry name" value="HIT-like"/>
    <property type="match status" value="1"/>
</dbReference>
<comment type="caution">
    <text evidence="5">The sequence shown here is derived from an EMBL/GenBank/DDBJ whole genome shotgun (WGS) entry which is preliminary data.</text>
</comment>
<organism evidence="5 6">
    <name type="scientific">Mycoplasma testudineum</name>
    <dbReference type="NCBI Taxonomy" id="244584"/>
    <lineage>
        <taxon>Bacteria</taxon>
        <taxon>Bacillati</taxon>
        <taxon>Mycoplasmatota</taxon>
        <taxon>Mollicutes</taxon>
        <taxon>Mycoplasmataceae</taxon>
        <taxon>Mycoplasma</taxon>
    </lineage>
</organism>
<dbReference type="InterPro" id="IPR011146">
    <property type="entry name" value="HIT-like"/>
</dbReference>
<evidence type="ECO:0000256" key="3">
    <source>
        <dbReference type="PROSITE-ProRule" id="PRU00464"/>
    </source>
</evidence>
<gene>
    <name evidence="5" type="ORF">EI74_0492</name>
</gene>
<dbReference type="GO" id="GO:0003824">
    <property type="term" value="F:catalytic activity"/>
    <property type="evidence" value="ECO:0007669"/>
    <property type="project" value="InterPro"/>
</dbReference>
<feature type="short sequence motif" description="Histidine triad motif" evidence="2 3">
    <location>
        <begin position="97"/>
        <end position="101"/>
    </location>
</feature>
<protein>
    <submittedName>
        <fullName evidence="5">Histidine triad (HIT) family protein</fullName>
    </submittedName>
</protein>
<dbReference type="RefSeq" id="WP_094254656.1">
    <property type="nucleotide sequence ID" value="NZ_NNCE01000003.1"/>
</dbReference>
<name>A0A4R6IEK5_9MOLU</name>
<dbReference type="OrthoDB" id="9784774at2"/>
<dbReference type="InterPro" id="IPR019808">
    <property type="entry name" value="Histidine_triad_CS"/>
</dbReference>
<dbReference type="InterPro" id="IPR054919">
    <property type="entry name" value="M_plasma_HinT"/>
</dbReference>
<dbReference type="InterPro" id="IPR001310">
    <property type="entry name" value="Histidine_triad_HIT"/>
</dbReference>
<feature type="domain" description="HIT" evidence="4">
    <location>
        <begin position="5"/>
        <end position="106"/>
    </location>
</feature>
<evidence type="ECO:0000313" key="6">
    <source>
        <dbReference type="Proteomes" id="UP000295518"/>
    </source>
</evidence>
<feature type="active site" description="Tele-AMP-histidine intermediate" evidence="1">
    <location>
        <position position="99"/>
    </location>
</feature>
<dbReference type="PRINTS" id="PR00332">
    <property type="entry name" value="HISTRIAD"/>
</dbReference>
<dbReference type="Gene3D" id="3.30.428.10">
    <property type="entry name" value="HIT-like"/>
    <property type="match status" value="1"/>
</dbReference>
<dbReference type="PANTHER" id="PTHR23089">
    <property type="entry name" value="HISTIDINE TRIAD HIT PROTEIN"/>
    <property type="match status" value="1"/>
</dbReference>
<dbReference type="Pfam" id="PF01230">
    <property type="entry name" value="HIT"/>
    <property type="match status" value="1"/>
</dbReference>
<evidence type="ECO:0000259" key="4">
    <source>
        <dbReference type="PROSITE" id="PS51084"/>
    </source>
</evidence>
<dbReference type="NCBIfam" id="NF045834">
    <property type="entry name" value="M_plasma_HinT"/>
    <property type="match status" value="1"/>
</dbReference>
<keyword evidence="6" id="KW-1185">Reference proteome</keyword>
<accession>A0A4R6IEK5</accession>
<evidence type="ECO:0000313" key="5">
    <source>
        <dbReference type="EMBL" id="TDO20414.1"/>
    </source>
</evidence>
<evidence type="ECO:0000256" key="2">
    <source>
        <dbReference type="PIRSR" id="PIRSR601310-3"/>
    </source>
</evidence>